<comment type="subcellular location">
    <subcellularLocation>
        <location evidence="1">Cell envelope</location>
    </subcellularLocation>
</comment>
<dbReference type="EMBL" id="CP039375">
    <property type="protein sequence ID" value="QCD64111.1"/>
    <property type="molecule type" value="Genomic_DNA"/>
</dbReference>
<dbReference type="SUPFAM" id="SSF53850">
    <property type="entry name" value="Periplasmic binding protein-like II"/>
    <property type="match status" value="1"/>
</dbReference>
<dbReference type="RefSeq" id="WP_015763522.1">
    <property type="nucleotide sequence ID" value="NZ_CP039375.1"/>
</dbReference>
<dbReference type="SMR" id="A0A4D6KDS1"/>
<proteinExistence type="inferred from homology"/>
<evidence type="ECO:0000313" key="6">
    <source>
        <dbReference type="Proteomes" id="UP000297053"/>
    </source>
</evidence>
<comment type="similarity">
    <text evidence="2">Belongs to the bacterial solute-binding protein 1 family.</text>
</comment>
<dbReference type="PANTHER" id="PTHR43649:SF28">
    <property type="entry name" value="BINDING PROTEIN COMPONENT OF ABC SUGAR TRANSPORTER-RELATED"/>
    <property type="match status" value="1"/>
</dbReference>
<evidence type="ECO:0000256" key="2">
    <source>
        <dbReference type="ARBA" id="ARBA00008520"/>
    </source>
</evidence>
<evidence type="ECO:0000256" key="1">
    <source>
        <dbReference type="ARBA" id="ARBA00004196"/>
    </source>
</evidence>
<reference evidence="5 6" key="1">
    <citation type="submission" date="2019-04" db="EMBL/GenBank/DDBJ databases">
        <title>Complete genome sequence of Arthrobacter sp. ZXY-2 associated with effective atrazine degradation and salt adaptation.</title>
        <authorList>
            <person name="Zhao X."/>
        </authorList>
    </citation>
    <scope>NUCLEOTIDE SEQUENCE [LARGE SCALE GENOMIC DNA]</scope>
    <source>
        <strain evidence="6">ZP60</strain>
    </source>
</reference>
<keyword evidence="3" id="KW-0813">Transport</keyword>
<evidence type="ECO:0000256" key="3">
    <source>
        <dbReference type="ARBA" id="ARBA00022448"/>
    </source>
</evidence>
<keyword evidence="4" id="KW-0732">Signal</keyword>
<dbReference type="AlphaFoldDB" id="A0A4D6KDS1"/>
<dbReference type="GeneID" id="42177299"/>
<name>A0A4D6KDS1_9EURY</name>
<organism evidence="5 6">
    <name type="scientific">Halomicrobium mukohataei</name>
    <dbReference type="NCBI Taxonomy" id="57705"/>
    <lineage>
        <taxon>Archaea</taxon>
        <taxon>Methanobacteriati</taxon>
        <taxon>Methanobacteriota</taxon>
        <taxon>Stenosarchaea group</taxon>
        <taxon>Halobacteria</taxon>
        <taxon>Halobacteriales</taxon>
        <taxon>Haloarculaceae</taxon>
        <taxon>Halomicrobium</taxon>
    </lineage>
</organism>
<accession>A0A4D6KDS1</accession>
<reference evidence="5 6" key="2">
    <citation type="submission" date="2019-04" db="EMBL/GenBank/DDBJ databases">
        <authorList>
            <person name="Yang S."/>
            <person name="Wei W."/>
        </authorList>
    </citation>
    <scope>NUCLEOTIDE SEQUENCE [LARGE SCALE GENOMIC DNA]</scope>
    <source>
        <strain evidence="6">ZP60</strain>
    </source>
</reference>
<dbReference type="KEGG" id="halz:E5139_00140"/>
<dbReference type="OMA" id="WKDSSIA"/>
<evidence type="ECO:0000256" key="4">
    <source>
        <dbReference type="ARBA" id="ARBA00022729"/>
    </source>
</evidence>
<dbReference type="InterPro" id="IPR006059">
    <property type="entry name" value="SBP"/>
</dbReference>
<sequence length="395" mass="43334">MSSGLQQSRAGSFELVHHYVGGDGEAALRALMEGFADSHSSISVQETHYDNMRLQVKSRILGEDPPDVWTGWPGGEMAGYAEVDAVKDITDLWEASGMAANFRSVAADVSQVDGRYHAVPITIHRANDMYLHTETVEALGIDPARASDPTELVEMLEAVDDDHDGPSFLLPMADPFTVLQLWEITLLGLSDHATFEAMTAGNASRHRDVIVSALEHIQRFSALSSEDSLYHGMTDANEQFIDGAAPVYPQGDWAAGVFDETPEFDFQSEWDRVAFPGTEDMFAVVMDSFIPSSKSDSDALETFLEYVGSCDAQERFSRKKGSLPARKDASIDGFTEFGRSQYRQLDRSAEQPQIITHGLSVSSAQLVDLKSAIAGFIDEWDAQATADEMIGVFDR</sequence>
<protein>
    <submittedName>
        <fullName evidence="5">Extracellular solute-binding protein</fullName>
    </submittedName>
</protein>
<gene>
    <name evidence="5" type="ORF">E5139_00140</name>
</gene>
<dbReference type="InterPro" id="IPR050490">
    <property type="entry name" value="Bact_solute-bd_prot1"/>
</dbReference>
<dbReference type="Pfam" id="PF13416">
    <property type="entry name" value="SBP_bac_8"/>
    <property type="match status" value="1"/>
</dbReference>
<dbReference type="Proteomes" id="UP000297053">
    <property type="component" value="Chromosome"/>
</dbReference>
<evidence type="ECO:0000313" key="5">
    <source>
        <dbReference type="EMBL" id="QCD64111.1"/>
    </source>
</evidence>
<dbReference type="Gene3D" id="3.40.190.10">
    <property type="entry name" value="Periplasmic binding protein-like II"/>
    <property type="match status" value="2"/>
</dbReference>
<dbReference type="PANTHER" id="PTHR43649">
    <property type="entry name" value="ARABINOSE-BINDING PROTEIN-RELATED"/>
    <property type="match status" value="1"/>
</dbReference>